<dbReference type="Proteomes" id="UP001152803">
    <property type="component" value="Unassembled WGS sequence"/>
</dbReference>
<organism evidence="2 3">
    <name type="scientific">Conger conger</name>
    <name type="common">Conger eel</name>
    <name type="synonym">Muraena conger</name>
    <dbReference type="NCBI Taxonomy" id="82655"/>
    <lineage>
        <taxon>Eukaryota</taxon>
        <taxon>Metazoa</taxon>
        <taxon>Chordata</taxon>
        <taxon>Craniata</taxon>
        <taxon>Vertebrata</taxon>
        <taxon>Euteleostomi</taxon>
        <taxon>Actinopterygii</taxon>
        <taxon>Neopterygii</taxon>
        <taxon>Teleostei</taxon>
        <taxon>Anguilliformes</taxon>
        <taxon>Congridae</taxon>
        <taxon>Conger</taxon>
    </lineage>
</organism>
<evidence type="ECO:0000256" key="1">
    <source>
        <dbReference type="SAM" id="MobiDB-lite"/>
    </source>
</evidence>
<evidence type="ECO:0000313" key="3">
    <source>
        <dbReference type="Proteomes" id="UP001152803"/>
    </source>
</evidence>
<gene>
    <name evidence="2" type="ORF">COCON_G00167410</name>
</gene>
<evidence type="ECO:0000313" key="2">
    <source>
        <dbReference type="EMBL" id="KAJ8261018.1"/>
    </source>
</evidence>
<feature type="region of interest" description="Disordered" evidence="1">
    <location>
        <begin position="57"/>
        <end position="82"/>
    </location>
</feature>
<reference evidence="2" key="1">
    <citation type="journal article" date="2023" name="Science">
        <title>Genome structures resolve the early diversification of teleost fishes.</title>
        <authorList>
            <person name="Parey E."/>
            <person name="Louis A."/>
            <person name="Montfort J."/>
            <person name="Bouchez O."/>
            <person name="Roques C."/>
            <person name="Iampietro C."/>
            <person name="Lluch J."/>
            <person name="Castinel A."/>
            <person name="Donnadieu C."/>
            <person name="Desvignes T."/>
            <person name="Floi Bucao C."/>
            <person name="Jouanno E."/>
            <person name="Wen M."/>
            <person name="Mejri S."/>
            <person name="Dirks R."/>
            <person name="Jansen H."/>
            <person name="Henkel C."/>
            <person name="Chen W.J."/>
            <person name="Zahm M."/>
            <person name="Cabau C."/>
            <person name="Klopp C."/>
            <person name="Thompson A.W."/>
            <person name="Robinson-Rechavi M."/>
            <person name="Braasch I."/>
            <person name="Lecointre G."/>
            <person name="Bobe J."/>
            <person name="Postlethwait J.H."/>
            <person name="Berthelot C."/>
            <person name="Roest Crollius H."/>
            <person name="Guiguen Y."/>
        </authorList>
    </citation>
    <scope>NUCLEOTIDE SEQUENCE</scope>
    <source>
        <strain evidence="2">Concon-B</strain>
    </source>
</reference>
<keyword evidence="3" id="KW-1185">Reference proteome</keyword>
<accession>A0A9Q1HU36</accession>
<dbReference type="AlphaFoldDB" id="A0A9Q1HU36"/>
<sequence length="82" mass="9561">MPSFRIQTQVQQLHTIWAGSDTSTRCWWRQREDFVEYVNPPLTPPQMTALIWRSARSPRLSRRPHPQTTPHCRVSAATTCSL</sequence>
<name>A0A9Q1HU36_CONCO</name>
<protein>
    <submittedName>
        <fullName evidence="2">Uncharacterized protein</fullName>
    </submittedName>
</protein>
<proteinExistence type="predicted"/>
<dbReference type="EMBL" id="JAFJMO010000012">
    <property type="protein sequence ID" value="KAJ8261018.1"/>
    <property type="molecule type" value="Genomic_DNA"/>
</dbReference>
<comment type="caution">
    <text evidence="2">The sequence shown here is derived from an EMBL/GenBank/DDBJ whole genome shotgun (WGS) entry which is preliminary data.</text>
</comment>